<organism evidence="1 2">
    <name type="scientific">Rhodovulum sulfidophilum</name>
    <name type="common">Rhodobacter sulfidophilus</name>
    <dbReference type="NCBI Taxonomy" id="35806"/>
    <lineage>
        <taxon>Bacteria</taxon>
        <taxon>Pseudomonadati</taxon>
        <taxon>Pseudomonadota</taxon>
        <taxon>Alphaproteobacteria</taxon>
        <taxon>Rhodobacterales</taxon>
        <taxon>Paracoccaceae</taxon>
        <taxon>Rhodovulum</taxon>
    </lineage>
</organism>
<accession>A0A0D6AZ46</accession>
<dbReference type="Proteomes" id="UP000064912">
    <property type="component" value="Chromosome"/>
</dbReference>
<dbReference type="PATRIC" id="fig|35806.4.peg.894"/>
<dbReference type="KEGG" id="rsu:NHU_00873"/>
<evidence type="ECO:0000313" key="1">
    <source>
        <dbReference type="EMBL" id="BAQ68041.1"/>
    </source>
</evidence>
<gene>
    <name evidence="1" type="ORF">NHU_00873</name>
</gene>
<protein>
    <submittedName>
        <fullName evidence="1">Uncharacterized protein</fullName>
    </submittedName>
</protein>
<proteinExistence type="predicted"/>
<evidence type="ECO:0000313" key="2">
    <source>
        <dbReference type="Proteomes" id="UP000064912"/>
    </source>
</evidence>
<dbReference type="EMBL" id="AP014800">
    <property type="protein sequence ID" value="BAQ68041.1"/>
    <property type="molecule type" value="Genomic_DNA"/>
</dbReference>
<dbReference type="AlphaFoldDB" id="A0A0D6AZ46"/>
<name>A0A0D6AZ46_RHOSU</name>
<sequence>MSNGLPEGKRIRIRSFYGFNPEDAGYVGWSKETDRDAYLRKLNDGDLIMIYGASGATTPSVRFLPHLRRSHQGSC</sequence>
<reference evidence="1 2" key="1">
    <citation type="submission" date="2015-02" db="EMBL/GenBank/DDBJ databases">
        <title>Genome sequene of Rhodovulum sulfidophilum DSM 2351.</title>
        <authorList>
            <person name="Nagao N."/>
        </authorList>
    </citation>
    <scope>NUCLEOTIDE SEQUENCE [LARGE SCALE GENOMIC DNA]</scope>
    <source>
        <strain evidence="1 2">DSM 2351</strain>
    </source>
</reference>